<proteinExistence type="inferred from homology"/>
<evidence type="ECO:0000256" key="4">
    <source>
        <dbReference type="ARBA" id="ARBA00022825"/>
    </source>
</evidence>
<dbReference type="GeneID" id="92208948"/>
<dbReference type="PANTHER" id="PTHR43806:SF11">
    <property type="entry name" value="CEREVISIN-RELATED"/>
    <property type="match status" value="1"/>
</dbReference>
<dbReference type="InterPro" id="IPR037045">
    <property type="entry name" value="S8pro/Inhibitor_I9_sf"/>
</dbReference>
<protein>
    <submittedName>
        <fullName evidence="10">Uncharacterized protein</fullName>
    </submittedName>
</protein>
<dbReference type="InterPro" id="IPR023828">
    <property type="entry name" value="Peptidase_S8_Ser-AS"/>
</dbReference>
<dbReference type="PANTHER" id="PTHR43806">
    <property type="entry name" value="PEPTIDASE S8"/>
    <property type="match status" value="1"/>
</dbReference>
<dbReference type="PROSITE" id="PS00137">
    <property type="entry name" value="SUBTILASE_HIS"/>
    <property type="match status" value="1"/>
</dbReference>
<name>A0ABP0ZPC8_9ASCO</name>
<gene>
    <name evidence="10" type="ORF">LODBEIA_P37520</name>
</gene>
<organism evidence="10 11">
    <name type="scientific">Lodderomyces beijingensis</name>
    <dbReference type="NCBI Taxonomy" id="1775926"/>
    <lineage>
        <taxon>Eukaryota</taxon>
        <taxon>Fungi</taxon>
        <taxon>Dikarya</taxon>
        <taxon>Ascomycota</taxon>
        <taxon>Saccharomycotina</taxon>
        <taxon>Pichiomycetes</taxon>
        <taxon>Debaryomycetaceae</taxon>
        <taxon>Candida/Lodderomyces clade</taxon>
        <taxon>Lodderomyces</taxon>
    </lineage>
</organism>
<feature type="signal peptide" evidence="7">
    <location>
        <begin position="1"/>
        <end position="20"/>
    </location>
</feature>
<dbReference type="SUPFAM" id="SSF52743">
    <property type="entry name" value="Subtilisin-like"/>
    <property type="match status" value="1"/>
</dbReference>
<keyword evidence="4 5" id="KW-0720">Serine protease</keyword>
<evidence type="ECO:0000256" key="1">
    <source>
        <dbReference type="ARBA" id="ARBA00011073"/>
    </source>
</evidence>
<feature type="active site" description="Charge relay system" evidence="5">
    <location>
        <position position="234"/>
    </location>
</feature>
<dbReference type="InterPro" id="IPR034193">
    <property type="entry name" value="PCSK9_ProteinaseK-like"/>
</dbReference>
<feature type="active site" description="Charge relay system" evidence="5">
    <location>
        <position position="394"/>
    </location>
</feature>
<keyword evidence="3 5" id="KW-0378">Hydrolase</keyword>
<dbReference type="InterPro" id="IPR023827">
    <property type="entry name" value="Peptidase_S8_Asp-AS"/>
</dbReference>
<sequence length="466" mass="50848">MLPIAALATAIFLLTTSTNALLVPGFETLLSFSRFLNFNKNLVVVSKEEQEDPTFDEYKTNLITNKFNKVVPDHYIIVLKDDLSQSQLVQHTEWLQEEYAAMMQVASKKREIQLMKPLDFFKIDNFVNGYMGFFTQELIDQVMSNPHVKFIEKDSIFKTNEFDVQKDAPWGISRISHRENTGDRKYLFDNDGGKGVTAYVIDTGIKVEHEEFEGRASWGDAIAFPKLRIDGHGHGTHCAGIIGSKTYGVAKNVQLVAVGVMNLLGSGTTSDIIKGVEFVVNKHQQDVKTKKAGFKGSVVNMSIGGGISEALDLAVNAAVKAGLHVSVAAGNDNADACEYSPARAQGPITIGATNAGDAKASFSNWGKCVDLFAPGEAIESTFIWSDSAEMSGTSMASPHVAGLLAYYLSLQPEQTSEYAELVEPATLKKRLIKYGSKGVLTDLDRFTPNVLAYNGAGGNLTDFWSI</sequence>
<feature type="domain" description="Inhibitor I9" evidence="9">
    <location>
        <begin position="75"/>
        <end position="159"/>
    </location>
</feature>
<dbReference type="InterPro" id="IPR015500">
    <property type="entry name" value="Peptidase_S8_subtilisin-rel"/>
</dbReference>
<dbReference type="RefSeq" id="XP_066830690.1">
    <property type="nucleotide sequence ID" value="XM_066973897.1"/>
</dbReference>
<evidence type="ECO:0000256" key="6">
    <source>
        <dbReference type="RuleBase" id="RU003355"/>
    </source>
</evidence>
<keyword evidence="7" id="KW-0732">Signal</keyword>
<feature type="chain" id="PRO_5045548311" evidence="7">
    <location>
        <begin position="21"/>
        <end position="466"/>
    </location>
</feature>
<dbReference type="Gene3D" id="3.30.70.80">
    <property type="entry name" value="Peptidase S8 propeptide/proteinase inhibitor I9"/>
    <property type="match status" value="1"/>
</dbReference>
<feature type="active site" description="Charge relay system" evidence="5">
    <location>
        <position position="202"/>
    </location>
</feature>
<reference evidence="10 11" key="1">
    <citation type="submission" date="2024-03" db="EMBL/GenBank/DDBJ databases">
        <authorList>
            <person name="Brejova B."/>
        </authorList>
    </citation>
    <scope>NUCLEOTIDE SEQUENCE [LARGE SCALE GENOMIC DNA]</scope>
    <source>
        <strain evidence="10 11">CBS 14171</strain>
    </source>
</reference>
<dbReference type="Pfam" id="PF05922">
    <property type="entry name" value="Inhibitor_I9"/>
    <property type="match status" value="1"/>
</dbReference>
<dbReference type="Gene3D" id="3.40.50.200">
    <property type="entry name" value="Peptidase S8/S53 domain"/>
    <property type="match status" value="1"/>
</dbReference>
<dbReference type="CDD" id="cd04077">
    <property type="entry name" value="Peptidases_S8_PCSK9_ProteinaseK_like"/>
    <property type="match status" value="1"/>
</dbReference>
<evidence type="ECO:0000256" key="5">
    <source>
        <dbReference type="PROSITE-ProRule" id="PRU01240"/>
    </source>
</evidence>
<dbReference type="SUPFAM" id="SSF54897">
    <property type="entry name" value="Protease propeptides/inhibitors"/>
    <property type="match status" value="1"/>
</dbReference>
<dbReference type="Pfam" id="PF00082">
    <property type="entry name" value="Peptidase_S8"/>
    <property type="match status" value="1"/>
</dbReference>
<dbReference type="InterPro" id="IPR010259">
    <property type="entry name" value="S8pro/Inhibitor_I9"/>
</dbReference>
<evidence type="ECO:0000313" key="11">
    <source>
        <dbReference type="Proteomes" id="UP001497383"/>
    </source>
</evidence>
<evidence type="ECO:0000313" key="10">
    <source>
        <dbReference type="EMBL" id="CAK9439652.1"/>
    </source>
</evidence>
<dbReference type="PROSITE" id="PS00136">
    <property type="entry name" value="SUBTILASE_ASP"/>
    <property type="match status" value="1"/>
</dbReference>
<feature type="domain" description="Peptidase S8/S53" evidence="8">
    <location>
        <begin position="193"/>
        <end position="432"/>
    </location>
</feature>
<evidence type="ECO:0000256" key="3">
    <source>
        <dbReference type="ARBA" id="ARBA00022801"/>
    </source>
</evidence>
<accession>A0ABP0ZPC8</accession>
<evidence type="ECO:0000259" key="8">
    <source>
        <dbReference type="Pfam" id="PF00082"/>
    </source>
</evidence>
<comment type="similarity">
    <text evidence="1 5 6">Belongs to the peptidase S8 family.</text>
</comment>
<evidence type="ECO:0000259" key="9">
    <source>
        <dbReference type="Pfam" id="PF05922"/>
    </source>
</evidence>
<dbReference type="EMBL" id="OZ022408">
    <property type="protein sequence ID" value="CAK9439652.1"/>
    <property type="molecule type" value="Genomic_DNA"/>
</dbReference>
<dbReference type="PROSITE" id="PS00138">
    <property type="entry name" value="SUBTILASE_SER"/>
    <property type="match status" value="1"/>
</dbReference>
<evidence type="ECO:0000256" key="7">
    <source>
        <dbReference type="SAM" id="SignalP"/>
    </source>
</evidence>
<dbReference type="InterPro" id="IPR050131">
    <property type="entry name" value="Peptidase_S8_subtilisin-like"/>
</dbReference>
<dbReference type="PRINTS" id="PR00723">
    <property type="entry name" value="SUBTILISIN"/>
</dbReference>
<dbReference type="InterPro" id="IPR036852">
    <property type="entry name" value="Peptidase_S8/S53_dom_sf"/>
</dbReference>
<dbReference type="InterPro" id="IPR000209">
    <property type="entry name" value="Peptidase_S8/S53_dom"/>
</dbReference>
<dbReference type="InterPro" id="IPR022398">
    <property type="entry name" value="Peptidase_S8_His-AS"/>
</dbReference>
<evidence type="ECO:0000256" key="2">
    <source>
        <dbReference type="ARBA" id="ARBA00022670"/>
    </source>
</evidence>
<dbReference type="PROSITE" id="PS51892">
    <property type="entry name" value="SUBTILASE"/>
    <property type="match status" value="1"/>
</dbReference>
<dbReference type="Proteomes" id="UP001497383">
    <property type="component" value="Chromosome 4"/>
</dbReference>
<keyword evidence="2 5" id="KW-0645">Protease</keyword>
<keyword evidence="11" id="KW-1185">Reference proteome</keyword>